<dbReference type="AlphaFoldDB" id="A0AAW5BVE7"/>
<dbReference type="EMBL" id="JAKNGE010000030">
    <property type="protein sequence ID" value="MCG4747973.1"/>
    <property type="molecule type" value="Genomic_DNA"/>
</dbReference>
<organism evidence="2 5">
    <name type="scientific">Enterocloster aldenensis</name>
    <dbReference type="NCBI Taxonomy" id="358742"/>
    <lineage>
        <taxon>Bacteria</taxon>
        <taxon>Bacillati</taxon>
        <taxon>Bacillota</taxon>
        <taxon>Clostridia</taxon>
        <taxon>Lachnospirales</taxon>
        <taxon>Lachnospiraceae</taxon>
        <taxon>Enterocloster</taxon>
    </lineage>
</organism>
<dbReference type="EMBL" id="JAAITT010000056">
    <property type="protein sequence ID" value="NSJ52065.1"/>
    <property type="molecule type" value="Genomic_DNA"/>
</dbReference>
<proteinExistence type="predicted"/>
<dbReference type="SUPFAM" id="SSF52540">
    <property type="entry name" value="P-loop containing nucleoside triphosphate hydrolases"/>
    <property type="match status" value="1"/>
</dbReference>
<dbReference type="Proteomes" id="UP001299608">
    <property type="component" value="Unassembled WGS sequence"/>
</dbReference>
<feature type="domain" description="AAA+ ATPase" evidence="1">
    <location>
        <begin position="28"/>
        <end position="335"/>
    </location>
</feature>
<protein>
    <submittedName>
        <fullName evidence="2">AAA family ATPase</fullName>
    </submittedName>
</protein>
<accession>A0AAW5BVE7</accession>
<dbReference type="Proteomes" id="UP000669239">
    <property type="component" value="Unassembled WGS sequence"/>
</dbReference>
<dbReference type="Pfam" id="PF13304">
    <property type="entry name" value="AAA_21"/>
    <property type="match status" value="1"/>
</dbReference>
<sequence length="417" mass="48313">MNQLFISALTIEKVRHLEDIRIPLSKDRMKHLIFTGRNGSGKTSVLDAMAGFLNAVSTTNDPVEAQDYLNQDIDNLEYQIKNGKSGNEIADIRKRIEHFKLRIERAKQGIDMQLNYPLNEIRSMYEAGGYIIAYYKADRIFRTEIPRHVEKVELKEYYSISDTPRQDFVKYLLDLKMTQALAATGGKTEKADVIKTWFNKFEDLLGRIFEDGSLKLNFDEDTFQFTICETGKEPFDFNSLSSGYAAVLDIIVDIIIRMEKRTGRSFKFEMPGIVLIDEIETHLHLELQKRILDLLTTIFPNIQFIVSTHSPFILNSLENVVIYDLENHLLVEDGLTDVPYDGIVEGYFNVDKMSAMLREKYERYKMLVRKKNLSDEDIAEIAKLEMFLDEIPDYLALNISTEYKGLKLDFESREDLL</sequence>
<dbReference type="Gene3D" id="3.40.50.300">
    <property type="entry name" value="P-loop containing nucleotide triphosphate hydrolases"/>
    <property type="match status" value="1"/>
</dbReference>
<dbReference type="PANTHER" id="PTHR43581:SF4">
    <property type="entry name" value="ATP_GTP PHOSPHATASE"/>
    <property type="match status" value="1"/>
</dbReference>
<comment type="caution">
    <text evidence="2">The sequence shown here is derived from an EMBL/GenBank/DDBJ whole genome shotgun (WGS) entry which is preliminary data.</text>
</comment>
<dbReference type="InterPro" id="IPR041685">
    <property type="entry name" value="AAA_GajA/Old/RecF-like"/>
</dbReference>
<keyword evidence="4" id="KW-1185">Reference proteome</keyword>
<dbReference type="GO" id="GO:0016887">
    <property type="term" value="F:ATP hydrolysis activity"/>
    <property type="evidence" value="ECO:0007669"/>
    <property type="project" value="InterPro"/>
</dbReference>
<dbReference type="GeneID" id="97208384"/>
<dbReference type="SMART" id="SM00382">
    <property type="entry name" value="AAA"/>
    <property type="match status" value="1"/>
</dbReference>
<dbReference type="InterPro" id="IPR027417">
    <property type="entry name" value="P-loop_NTPase"/>
</dbReference>
<dbReference type="InterPro" id="IPR003593">
    <property type="entry name" value="AAA+_ATPase"/>
</dbReference>
<evidence type="ECO:0000313" key="3">
    <source>
        <dbReference type="EMBL" id="NSJ52065.1"/>
    </source>
</evidence>
<evidence type="ECO:0000313" key="2">
    <source>
        <dbReference type="EMBL" id="MCG4747973.1"/>
    </source>
</evidence>
<evidence type="ECO:0000313" key="5">
    <source>
        <dbReference type="Proteomes" id="UP001299608"/>
    </source>
</evidence>
<evidence type="ECO:0000313" key="4">
    <source>
        <dbReference type="Proteomes" id="UP000669239"/>
    </source>
</evidence>
<reference evidence="3" key="2">
    <citation type="submission" date="2020-02" db="EMBL/GenBank/DDBJ databases">
        <authorList>
            <person name="Littmann E."/>
            <person name="Sorbara M."/>
        </authorList>
    </citation>
    <scope>NUCLEOTIDE SEQUENCE</scope>
    <source>
        <strain evidence="3">MSK.1.17</strain>
    </source>
</reference>
<dbReference type="GO" id="GO:0005524">
    <property type="term" value="F:ATP binding"/>
    <property type="evidence" value="ECO:0007669"/>
    <property type="project" value="InterPro"/>
</dbReference>
<dbReference type="PANTHER" id="PTHR43581">
    <property type="entry name" value="ATP/GTP PHOSPHATASE"/>
    <property type="match status" value="1"/>
</dbReference>
<reference evidence="2" key="3">
    <citation type="submission" date="2022-01" db="EMBL/GenBank/DDBJ databases">
        <title>Collection of gut derived symbiotic bacterial strains cultured from healthy donors.</title>
        <authorList>
            <person name="Lin H."/>
            <person name="Kohout C."/>
            <person name="Waligurski E."/>
            <person name="Pamer E.G."/>
        </authorList>
    </citation>
    <scope>NUCLEOTIDE SEQUENCE</scope>
    <source>
        <strain evidence="2">DFI.6.55</strain>
    </source>
</reference>
<gene>
    <name evidence="3" type="ORF">G5B36_25755</name>
    <name evidence="2" type="ORF">L0N08_21335</name>
</gene>
<reference evidence="3 4" key="1">
    <citation type="journal article" date="2020" name="Cell Host Microbe">
        <title>Functional and Genomic Variation between Human-Derived Isolates of Lachnospiraceae Reveals Inter- and Intra-Species Diversity.</title>
        <authorList>
            <person name="Sorbara M.T."/>
            <person name="Littmann E.R."/>
            <person name="Fontana E."/>
            <person name="Moody T.U."/>
            <person name="Kohout C.E."/>
            <person name="Gjonbalaj M."/>
            <person name="Eaton V."/>
            <person name="Seok R."/>
            <person name="Leiner I.M."/>
            <person name="Pamer E.G."/>
        </authorList>
    </citation>
    <scope>NUCLEOTIDE SEQUENCE [LARGE SCALE GENOMIC DNA]</scope>
    <source>
        <strain evidence="3 4">MSK.1.17</strain>
    </source>
</reference>
<dbReference type="InterPro" id="IPR003959">
    <property type="entry name" value="ATPase_AAA_core"/>
</dbReference>
<name>A0AAW5BVE7_9FIRM</name>
<dbReference type="RefSeq" id="WP_117563339.1">
    <property type="nucleotide sequence ID" value="NZ_BAABZL010000001.1"/>
</dbReference>
<dbReference type="Pfam" id="PF13175">
    <property type="entry name" value="AAA_15"/>
    <property type="match status" value="1"/>
</dbReference>
<evidence type="ECO:0000259" key="1">
    <source>
        <dbReference type="SMART" id="SM00382"/>
    </source>
</evidence>
<dbReference type="InterPro" id="IPR051396">
    <property type="entry name" value="Bact_Antivir_Def_Nuclease"/>
</dbReference>